<evidence type="ECO:0000313" key="6">
    <source>
        <dbReference type="EMBL" id="CAB4788723.1"/>
    </source>
</evidence>
<feature type="compositionally biased region" description="Low complexity" evidence="5">
    <location>
        <begin position="189"/>
        <end position="207"/>
    </location>
</feature>
<dbReference type="GO" id="GO:0005576">
    <property type="term" value="C:extracellular region"/>
    <property type="evidence" value="ECO:0007669"/>
    <property type="project" value="TreeGrafter"/>
</dbReference>
<keyword evidence="4" id="KW-0472">Membrane</keyword>
<evidence type="ECO:0000256" key="2">
    <source>
        <dbReference type="ARBA" id="ARBA00022692"/>
    </source>
</evidence>
<feature type="compositionally biased region" description="Gly residues" evidence="5">
    <location>
        <begin position="117"/>
        <end position="134"/>
    </location>
</feature>
<dbReference type="GO" id="GO:0016020">
    <property type="term" value="C:membrane"/>
    <property type="evidence" value="ECO:0007669"/>
    <property type="project" value="InterPro"/>
</dbReference>
<name>A0A6J6WZQ7_9ZZZZ</name>
<evidence type="ECO:0000256" key="5">
    <source>
        <dbReference type="SAM" id="MobiDB-lite"/>
    </source>
</evidence>
<evidence type="ECO:0000256" key="3">
    <source>
        <dbReference type="ARBA" id="ARBA00022989"/>
    </source>
</evidence>
<feature type="region of interest" description="Disordered" evidence="5">
    <location>
        <begin position="115"/>
        <end position="134"/>
    </location>
</feature>
<dbReference type="AlphaFoldDB" id="A0A6J6WZQ7"/>
<gene>
    <name evidence="6" type="ORF">UFOPK2925_01272</name>
</gene>
<reference evidence="6" key="1">
    <citation type="submission" date="2020-05" db="EMBL/GenBank/DDBJ databases">
        <authorList>
            <person name="Chiriac C."/>
            <person name="Salcher M."/>
            <person name="Ghai R."/>
            <person name="Kavagutti S V."/>
        </authorList>
    </citation>
    <scope>NUCLEOTIDE SEQUENCE</scope>
</reference>
<dbReference type="Pfam" id="PF03699">
    <property type="entry name" value="UPF0182"/>
    <property type="match status" value="1"/>
</dbReference>
<keyword evidence="2" id="KW-0812">Transmembrane</keyword>
<proteinExistence type="predicted"/>
<evidence type="ECO:0000256" key="4">
    <source>
        <dbReference type="ARBA" id="ARBA00023136"/>
    </source>
</evidence>
<feature type="region of interest" description="Disordered" evidence="5">
    <location>
        <begin position="183"/>
        <end position="223"/>
    </location>
</feature>
<dbReference type="PANTHER" id="PTHR39344">
    <property type="entry name" value="UPF0182 PROTEIN SLL1060"/>
    <property type="match status" value="1"/>
</dbReference>
<dbReference type="EMBL" id="CAEZZU010000213">
    <property type="protein sequence ID" value="CAB4788723.1"/>
    <property type="molecule type" value="Genomic_DNA"/>
</dbReference>
<dbReference type="InterPro" id="IPR005372">
    <property type="entry name" value="UPF0182"/>
</dbReference>
<sequence length="223" mass="22813">MAADSDIGSYGRLRSFVMPDGRSVYGPQQVDSTINTTQQISEQYSLLGRTGSRVIQGSLQLLPIGDSILYIRPVYVQSDTGQQLPSFRFVVVFYAGRAVIDTSLQGALAQLFEGKSPGTGGPGGTGGTGGTGGSNAGATVSEILAQASDKYDKAQAALKAGDLGLYQRLTDEIGVLLKEATTAAGVPQAAPKSAPSTSPTGPTTTSTTKKKAAGSALKPAVKP</sequence>
<keyword evidence="1" id="KW-1003">Cell membrane</keyword>
<evidence type="ECO:0000256" key="1">
    <source>
        <dbReference type="ARBA" id="ARBA00022475"/>
    </source>
</evidence>
<dbReference type="PANTHER" id="PTHR39344:SF1">
    <property type="entry name" value="UPF0182 PROTEIN SLL1060"/>
    <property type="match status" value="1"/>
</dbReference>
<organism evidence="6">
    <name type="scientific">freshwater metagenome</name>
    <dbReference type="NCBI Taxonomy" id="449393"/>
    <lineage>
        <taxon>unclassified sequences</taxon>
        <taxon>metagenomes</taxon>
        <taxon>ecological metagenomes</taxon>
    </lineage>
</organism>
<accession>A0A6J6WZQ7</accession>
<keyword evidence="3" id="KW-1133">Transmembrane helix</keyword>
<protein>
    <submittedName>
        <fullName evidence="6">Unannotated protein</fullName>
    </submittedName>
</protein>